<protein>
    <submittedName>
        <fullName evidence="3">Glycosyl transferase family 9</fullName>
    </submittedName>
</protein>
<dbReference type="InterPro" id="IPR051199">
    <property type="entry name" value="LPS_LOS_Heptosyltrfase"/>
</dbReference>
<dbReference type="KEGG" id="sku:Sulku_1089"/>
<keyword evidence="1" id="KW-0328">Glycosyltransferase</keyword>
<dbReference type="InterPro" id="IPR002201">
    <property type="entry name" value="Glyco_trans_9"/>
</dbReference>
<dbReference type="HOGENOM" id="CLU_902915_0_0_7"/>
<dbReference type="SUPFAM" id="SSF53756">
    <property type="entry name" value="UDP-Glycosyltransferase/glycogen phosphorylase"/>
    <property type="match status" value="1"/>
</dbReference>
<dbReference type="GO" id="GO:0009244">
    <property type="term" value="P:lipopolysaccharide core region biosynthetic process"/>
    <property type="evidence" value="ECO:0007669"/>
    <property type="project" value="TreeGrafter"/>
</dbReference>
<dbReference type="EMBL" id="CP002355">
    <property type="protein sequence ID" value="ADR33752.1"/>
    <property type="molecule type" value="Genomic_DNA"/>
</dbReference>
<evidence type="ECO:0000256" key="2">
    <source>
        <dbReference type="ARBA" id="ARBA00022679"/>
    </source>
</evidence>
<dbReference type="Proteomes" id="UP000008721">
    <property type="component" value="Chromosome"/>
</dbReference>
<dbReference type="eggNOG" id="COG0859">
    <property type="taxonomic scope" value="Bacteria"/>
</dbReference>
<dbReference type="Gene3D" id="3.40.50.2000">
    <property type="entry name" value="Glycogen Phosphorylase B"/>
    <property type="match status" value="1"/>
</dbReference>
<reference evidence="3 4" key="1">
    <citation type="journal article" date="2012" name="Stand. Genomic Sci.">
        <title>Complete genome sequence of the sulfur compounds oxidizing chemolithoautotroph Sulfuricurvum kujiense type strain (YK-1(T)).</title>
        <authorList>
            <person name="Han C."/>
            <person name="Kotsyurbenko O."/>
            <person name="Chertkov O."/>
            <person name="Held B."/>
            <person name="Lapidus A."/>
            <person name="Nolan M."/>
            <person name="Lucas S."/>
            <person name="Hammon N."/>
            <person name="Deshpande S."/>
            <person name="Cheng J.F."/>
            <person name="Tapia R."/>
            <person name="Goodwin L.A."/>
            <person name="Pitluck S."/>
            <person name="Liolios K."/>
            <person name="Pagani I."/>
            <person name="Ivanova N."/>
            <person name="Mavromatis K."/>
            <person name="Mikhailova N."/>
            <person name="Pati A."/>
            <person name="Chen A."/>
            <person name="Palaniappan K."/>
            <person name="Land M."/>
            <person name="Hauser L."/>
            <person name="Chang Y.J."/>
            <person name="Jeffries C.D."/>
            <person name="Brambilla E.M."/>
            <person name="Rohde M."/>
            <person name="Spring S."/>
            <person name="Sikorski J."/>
            <person name="Goker M."/>
            <person name="Woyke T."/>
            <person name="Bristow J."/>
            <person name="Eisen J.A."/>
            <person name="Markowitz V."/>
            <person name="Hugenholtz P."/>
            <person name="Kyrpides N.C."/>
            <person name="Klenk H.P."/>
            <person name="Detter J.C."/>
        </authorList>
    </citation>
    <scope>NUCLEOTIDE SEQUENCE [LARGE SCALE GENOMIC DNA]</scope>
    <source>
        <strain evidence="4">ATCC BAA-921 / DSM 16994 / JCM 11577 / YK-1</strain>
    </source>
</reference>
<evidence type="ECO:0000256" key="1">
    <source>
        <dbReference type="ARBA" id="ARBA00022676"/>
    </source>
</evidence>
<dbReference type="GO" id="GO:0008713">
    <property type="term" value="F:ADP-heptose-lipopolysaccharide heptosyltransferase activity"/>
    <property type="evidence" value="ECO:0007669"/>
    <property type="project" value="TreeGrafter"/>
</dbReference>
<keyword evidence="2 3" id="KW-0808">Transferase</keyword>
<accession>E4TWD4</accession>
<evidence type="ECO:0000313" key="3">
    <source>
        <dbReference type="EMBL" id="ADR33752.1"/>
    </source>
</evidence>
<dbReference type="PANTHER" id="PTHR30160">
    <property type="entry name" value="TETRAACYLDISACCHARIDE 4'-KINASE-RELATED"/>
    <property type="match status" value="1"/>
</dbReference>
<keyword evidence="4" id="KW-1185">Reference proteome</keyword>
<name>E4TWD4_SULKY</name>
<dbReference type="RefSeq" id="WP_013459949.1">
    <property type="nucleotide sequence ID" value="NC_014762.1"/>
</dbReference>
<organism evidence="3 4">
    <name type="scientific">Sulfuricurvum kujiense (strain ATCC BAA-921 / DSM 16994 / JCM 11577 / YK-1)</name>
    <dbReference type="NCBI Taxonomy" id="709032"/>
    <lineage>
        <taxon>Bacteria</taxon>
        <taxon>Pseudomonadati</taxon>
        <taxon>Campylobacterota</taxon>
        <taxon>Epsilonproteobacteria</taxon>
        <taxon>Campylobacterales</taxon>
        <taxon>Sulfurimonadaceae</taxon>
        <taxon>Sulfuricurvum</taxon>
    </lineage>
</organism>
<proteinExistence type="predicted"/>
<sequence length="308" mass="35423">MEKRFLETEPFYYSRKYASQYGCDLSLPSWAALGSMVVYTRLIEAYALKLGRPLKILTAPHFYTEETIALNERHYPILDENPYIKEIINADLIDIKIMREVSAEMDNFPQLGHITENICAPFGLKPRKLHGDLYLTKEEKQAALETLSHLPRPLVALCPYGNSSPLQESDWYERKWLMIIQKLSDDAGFFQIGHDKFNHKALPIFTPMNTTVREMMALIWACDIYVGFDTGPSHIAAAFERPAMVIWDAVRKAKLEENKEPGFSLATMGRWTYPHTKNLILLGERENEGVSWVVDFILNTDVMKQTRG</sequence>
<evidence type="ECO:0000313" key="4">
    <source>
        <dbReference type="Proteomes" id="UP000008721"/>
    </source>
</evidence>
<dbReference type="AlphaFoldDB" id="E4TWD4"/>
<dbReference type="STRING" id="709032.Sulku_1089"/>
<gene>
    <name evidence="3" type="ordered locus">Sulku_1089</name>
</gene>
<dbReference type="Pfam" id="PF01075">
    <property type="entry name" value="Glyco_transf_9"/>
    <property type="match status" value="1"/>
</dbReference>
<dbReference type="OrthoDB" id="9797795at2"/>
<dbReference type="GO" id="GO:0005829">
    <property type="term" value="C:cytosol"/>
    <property type="evidence" value="ECO:0007669"/>
    <property type="project" value="TreeGrafter"/>
</dbReference>